<evidence type="ECO:0000313" key="2">
    <source>
        <dbReference type="EMBL" id="UQA95655.1"/>
    </source>
</evidence>
<protein>
    <submittedName>
        <fullName evidence="2">Uncharacterized protein</fullName>
    </submittedName>
</protein>
<keyword evidence="3" id="KW-1185">Reference proteome</keyword>
<sequence>MNQITAEMQQAANVRPAQVGNGRKVHFTTAKFSLDTLCDRTVGRVLTEQEAAKMRKQCTSCVKVLEEAAAAEAPAVEEAPAVAEVEEPAVEEAPVVAEVEAPAAEEAPAVGRVEVTAYTAAVEQLYLNGRDAEDRALHVDGDAVLETIATLRRMPRWNAVEERFTVNKVALILVRDAQGERVWVRGEADPIRVDATGTPVDADAPAEPGPVDMTAVLAATRMLRRRREVQRVIDNREAARASAPVADGPTPAPGEASAPAVQEPEALAAAPQWRTLKGMEAPFLLYGQEGEHGFRPAGDRKQCTGQPLTIARTWIDGTRRAEDVTGREVYLGGVASKFWVAPTA</sequence>
<reference evidence="2" key="1">
    <citation type="submission" date="2021-10" db="EMBL/GenBank/DDBJ databases">
        <title>Streptomyces nigrumlapis sp.nov.,an antimicrobial producing actinobacterium isolated from Black Gobi rocks.</title>
        <authorList>
            <person name="Wen Y."/>
            <person name="Zhang W."/>
            <person name="Liu X.G."/>
        </authorList>
    </citation>
    <scope>NUCLEOTIDE SEQUENCE</scope>
    <source>
        <strain evidence="2">ST13-2-2</strain>
    </source>
</reference>
<feature type="region of interest" description="Disordered" evidence="1">
    <location>
        <begin position="235"/>
        <end position="262"/>
    </location>
</feature>
<dbReference type="RefSeq" id="WP_248866568.1">
    <property type="nucleotide sequence ID" value="NZ_CP086322.1"/>
</dbReference>
<evidence type="ECO:0000256" key="1">
    <source>
        <dbReference type="SAM" id="MobiDB-lite"/>
    </source>
</evidence>
<dbReference type="Proteomes" id="UP000830115">
    <property type="component" value="Chromosome"/>
</dbReference>
<dbReference type="EMBL" id="CP086322">
    <property type="protein sequence ID" value="UQA95655.1"/>
    <property type="molecule type" value="Genomic_DNA"/>
</dbReference>
<name>A0ABY4MDA0_9ACTN</name>
<gene>
    <name evidence="2" type="ORF">K9S39_30705</name>
</gene>
<proteinExistence type="predicted"/>
<organism evidence="2 3">
    <name type="scientific">Streptomyces halobius</name>
    <dbReference type="NCBI Taxonomy" id="2879846"/>
    <lineage>
        <taxon>Bacteria</taxon>
        <taxon>Bacillati</taxon>
        <taxon>Actinomycetota</taxon>
        <taxon>Actinomycetes</taxon>
        <taxon>Kitasatosporales</taxon>
        <taxon>Streptomycetaceae</taxon>
        <taxon>Streptomyces</taxon>
    </lineage>
</organism>
<evidence type="ECO:0000313" key="3">
    <source>
        <dbReference type="Proteomes" id="UP000830115"/>
    </source>
</evidence>
<accession>A0ABY4MDA0</accession>